<protein>
    <submittedName>
        <fullName evidence="2">Uncharacterized protein</fullName>
    </submittedName>
</protein>
<proteinExistence type="predicted"/>
<keyword evidence="1" id="KW-0472">Membrane</keyword>
<evidence type="ECO:0000313" key="2">
    <source>
        <dbReference type="EMBL" id="QHS89485.1"/>
    </source>
</evidence>
<accession>A0A6C0BB51</accession>
<organism evidence="2">
    <name type="scientific">viral metagenome</name>
    <dbReference type="NCBI Taxonomy" id="1070528"/>
    <lineage>
        <taxon>unclassified sequences</taxon>
        <taxon>metagenomes</taxon>
        <taxon>organismal metagenomes</taxon>
    </lineage>
</organism>
<reference evidence="2" key="1">
    <citation type="journal article" date="2020" name="Nature">
        <title>Giant virus diversity and host interactions through global metagenomics.</title>
        <authorList>
            <person name="Schulz F."/>
            <person name="Roux S."/>
            <person name="Paez-Espino D."/>
            <person name="Jungbluth S."/>
            <person name="Walsh D.A."/>
            <person name="Denef V.J."/>
            <person name="McMahon K.D."/>
            <person name="Konstantinidis K.T."/>
            <person name="Eloe-Fadrosh E.A."/>
            <person name="Kyrpides N.C."/>
            <person name="Woyke T."/>
        </authorList>
    </citation>
    <scope>NUCLEOTIDE SEQUENCE</scope>
    <source>
        <strain evidence="2">GVMAG-M-3300010158-60</strain>
    </source>
</reference>
<sequence length="77" mass="8890">MGLKDWLSFIARALIALVFIAITTMLAKSLQESFKISPAFAELRFGNTKEQMLDSLRLELVHLLRDELKRLRAKKNE</sequence>
<dbReference type="EMBL" id="MN739110">
    <property type="protein sequence ID" value="QHS89485.1"/>
    <property type="molecule type" value="Genomic_DNA"/>
</dbReference>
<evidence type="ECO:0000256" key="1">
    <source>
        <dbReference type="SAM" id="Phobius"/>
    </source>
</evidence>
<keyword evidence="1" id="KW-1133">Transmembrane helix</keyword>
<feature type="transmembrane region" description="Helical" evidence="1">
    <location>
        <begin position="6"/>
        <end position="27"/>
    </location>
</feature>
<keyword evidence="1" id="KW-0812">Transmembrane</keyword>
<dbReference type="AlphaFoldDB" id="A0A6C0BB51"/>
<name>A0A6C0BB51_9ZZZZ</name>